<reference evidence="2 3" key="1">
    <citation type="submission" date="2006-04" db="EMBL/GenBank/DDBJ databases">
        <authorList>
            <person name="Nierman W.C."/>
        </authorList>
    </citation>
    <scope>NUCLEOTIDE SEQUENCE [LARGE SCALE GENOMIC DNA]</scope>
    <source>
        <strain evidence="2 3">DW4/3-1</strain>
    </source>
</reference>
<comment type="caution">
    <text evidence="2">The sequence shown here is derived from an EMBL/GenBank/DDBJ whole genome shotgun (WGS) entry which is preliminary data.</text>
</comment>
<dbReference type="EMBL" id="AAMD01000114">
    <property type="protein sequence ID" value="EAU64514.1"/>
    <property type="molecule type" value="Genomic_DNA"/>
</dbReference>
<evidence type="ECO:0000313" key="2">
    <source>
        <dbReference type="EMBL" id="EAU64514.1"/>
    </source>
</evidence>
<dbReference type="Proteomes" id="UP000032702">
    <property type="component" value="Unassembled WGS sequence"/>
</dbReference>
<evidence type="ECO:0000256" key="1">
    <source>
        <dbReference type="SAM" id="MobiDB-lite"/>
    </source>
</evidence>
<feature type="region of interest" description="Disordered" evidence="1">
    <location>
        <begin position="1"/>
        <end position="35"/>
    </location>
</feature>
<dbReference type="AlphaFoldDB" id="Q08VH8"/>
<organism evidence="2 3">
    <name type="scientific">Stigmatella aurantiaca (strain DW4/3-1)</name>
    <dbReference type="NCBI Taxonomy" id="378806"/>
    <lineage>
        <taxon>Bacteria</taxon>
        <taxon>Pseudomonadati</taxon>
        <taxon>Myxococcota</taxon>
        <taxon>Myxococcia</taxon>
        <taxon>Myxococcales</taxon>
        <taxon>Cystobacterineae</taxon>
        <taxon>Archangiaceae</taxon>
        <taxon>Stigmatella</taxon>
    </lineage>
</organism>
<name>Q08VH8_STIAD</name>
<gene>
    <name evidence="2" type="ORF">STIAU_4112</name>
</gene>
<sequence>MGSPAKSFKKSSACPGLTRKVPARVSTRTGSATSTGLSVRALLSSESRSRVRGIGAVAHPTKIRQQSAVSLFIRVIPEVRRPKPERDALPTWILSA</sequence>
<protein>
    <submittedName>
        <fullName evidence="2">Uncharacterized protein</fullName>
    </submittedName>
</protein>
<accession>Q08VH8</accession>
<evidence type="ECO:0000313" key="3">
    <source>
        <dbReference type="Proteomes" id="UP000032702"/>
    </source>
</evidence>
<feature type="compositionally biased region" description="Polar residues" evidence="1">
    <location>
        <begin position="26"/>
        <end position="35"/>
    </location>
</feature>
<proteinExistence type="predicted"/>